<feature type="compositionally biased region" description="Pro residues" evidence="1">
    <location>
        <begin position="248"/>
        <end position="261"/>
    </location>
</feature>
<evidence type="ECO:0000313" key="3">
    <source>
        <dbReference type="Proteomes" id="UP000317494"/>
    </source>
</evidence>
<feature type="region of interest" description="Disordered" evidence="1">
    <location>
        <begin position="284"/>
        <end position="320"/>
    </location>
</feature>
<evidence type="ECO:0008006" key="4">
    <source>
        <dbReference type="Google" id="ProtNLM"/>
    </source>
</evidence>
<comment type="caution">
    <text evidence="2">The sequence shown here is derived from an EMBL/GenBank/DDBJ whole genome shotgun (WGS) entry which is preliminary data.</text>
</comment>
<gene>
    <name evidence="2" type="ORF">SeMB42_g05929</name>
</gene>
<evidence type="ECO:0000313" key="2">
    <source>
        <dbReference type="EMBL" id="TPX40605.1"/>
    </source>
</evidence>
<feature type="region of interest" description="Disordered" evidence="1">
    <location>
        <begin position="59"/>
        <end position="124"/>
    </location>
</feature>
<feature type="compositionally biased region" description="Polar residues" evidence="1">
    <location>
        <begin position="493"/>
        <end position="502"/>
    </location>
</feature>
<protein>
    <recommendedName>
        <fullName evidence="4">DUF1764 domain-containing protein</fullName>
    </recommendedName>
</protein>
<reference evidence="2 3" key="1">
    <citation type="journal article" date="2019" name="Sci. Rep.">
        <title>Comparative genomics of chytrid fungi reveal insights into the obligate biotrophic and pathogenic lifestyle of Synchytrium endobioticum.</title>
        <authorList>
            <person name="van de Vossenberg B.T.L.H."/>
            <person name="Warris S."/>
            <person name="Nguyen H.D.T."/>
            <person name="van Gent-Pelzer M.P.E."/>
            <person name="Joly D.L."/>
            <person name="van de Geest H.C."/>
            <person name="Bonants P.J.M."/>
            <person name="Smith D.S."/>
            <person name="Levesque C.A."/>
            <person name="van der Lee T.A.J."/>
        </authorList>
    </citation>
    <scope>NUCLEOTIDE SEQUENCE [LARGE SCALE GENOMIC DNA]</scope>
    <source>
        <strain evidence="2 3">MB42</strain>
    </source>
</reference>
<feature type="region of interest" description="Disordered" evidence="1">
    <location>
        <begin position="403"/>
        <end position="465"/>
    </location>
</feature>
<dbReference type="EMBL" id="QEAN01000306">
    <property type="protein sequence ID" value="TPX40605.1"/>
    <property type="molecule type" value="Genomic_DNA"/>
</dbReference>
<accession>A0A507CNA2</accession>
<dbReference type="InterPro" id="IPR013885">
    <property type="entry name" value="DUF1764_euk"/>
</dbReference>
<evidence type="ECO:0000256" key="1">
    <source>
        <dbReference type="SAM" id="MobiDB-lite"/>
    </source>
</evidence>
<sequence>MHAQAQHAATTPNALSGQSGFALKLSDAVVLGSVGAAYHWKMQHHKAHPLLSIHLPIEPSEHRTGIPPASESGRAASHPNQRSSAYQPGQYTKQTTNCTNTADKGRTASCPPSPAAVPPDTSNIMVEDSICVSDSVSRYARREADDDGDDEGQEGCEGDVNRLMDLVHEALGIVKAGARGTADEEDEEVMLLNKITEVLNVGPCPMATKVDHTTAPFSNDVAVDRCVFARLSLTTPSQRHDEHGEPSAPRPPPHSHAPLIPPSRVAPRPDRPVIPLAANQFIGNHSASSDDIPSKPSPSPSTPSQVHLQAQRKSLFPPPPPILDLPKIEYESFATDDDTFLERAILPLYAKYVPKLQSTAKKTTKPDKDGNQRKPSNHTLVCSSTLSSRLSYASLEHLRQHGIDGADQPSIDNTSRLQPLQNENRNIPSGSAPGPGFHLSSMTIKHKKHGKKGASSTSTPSRDQDVDYLDDLFSAKSQSAATYHKPTTRGEASPQTTSTVAASSVPKASVETVVFNSTLASASTTSKTQKRPRTETRESERDDFADSRGAKSSRRYTEDGFPIYDIKELISHKGGDTPLCPFDCECCF</sequence>
<feature type="region of interest" description="Disordered" evidence="1">
    <location>
        <begin position="521"/>
        <end position="554"/>
    </location>
</feature>
<dbReference type="VEuPathDB" id="FungiDB:SeMB42_g05929"/>
<dbReference type="PANTHER" id="PTHR34066">
    <property type="entry name" value="GROWTH FACTOR 2"/>
    <property type="match status" value="1"/>
</dbReference>
<organism evidence="2 3">
    <name type="scientific">Synchytrium endobioticum</name>
    <dbReference type="NCBI Taxonomy" id="286115"/>
    <lineage>
        <taxon>Eukaryota</taxon>
        <taxon>Fungi</taxon>
        <taxon>Fungi incertae sedis</taxon>
        <taxon>Chytridiomycota</taxon>
        <taxon>Chytridiomycota incertae sedis</taxon>
        <taxon>Chytridiomycetes</taxon>
        <taxon>Synchytriales</taxon>
        <taxon>Synchytriaceae</taxon>
        <taxon>Synchytrium</taxon>
    </lineage>
</organism>
<dbReference type="Pfam" id="PF08576">
    <property type="entry name" value="DUF1764"/>
    <property type="match status" value="1"/>
</dbReference>
<feature type="compositionally biased region" description="Polar residues" evidence="1">
    <location>
        <begin position="78"/>
        <end position="102"/>
    </location>
</feature>
<proteinExistence type="predicted"/>
<feature type="compositionally biased region" description="Polar residues" evidence="1">
    <location>
        <begin position="410"/>
        <end position="429"/>
    </location>
</feature>
<feature type="compositionally biased region" description="Basic and acidic residues" evidence="1">
    <location>
        <begin position="532"/>
        <end position="549"/>
    </location>
</feature>
<name>A0A507CNA2_9FUNG</name>
<dbReference type="PANTHER" id="PTHR34066:SF1">
    <property type="entry name" value="DUF1764 FAMILY PROTEIN"/>
    <property type="match status" value="1"/>
</dbReference>
<feature type="region of interest" description="Disordered" evidence="1">
    <location>
        <begin position="359"/>
        <end position="381"/>
    </location>
</feature>
<dbReference type="AlphaFoldDB" id="A0A507CNA2"/>
<dbReference type="Proteomes" id="UP000317494">
    <property type="component" value="Unassembled WGS sequence"/>
</dbReference>
<feature type="region of interest" description="Disordered" evidence="1">
    <location>
        <begin position="479"/>
        <end position="506"/>
    </location>
</feature>
<keyword evidence="3" id="KW-1185">Reference proteome</keyword>
<feature type="region of interest" description="Disordered" evidence="1">
    <location>
        <begin position="234"/>
        <end position="271"/>
    </location>
</feature>